<name>I3S1C0_LOTJA</name>
<dbReference type="EMBL" id="BT134267">
    <property type="protein sequence ID" value="AFK34062.1"/>
    <property type="molecule type" value="mRNA"/>
</dbReference>
<proteinExistence type="evidence at transcript level"/>
<dbReference type="AlphaFoldDB" id="I3S1C0"/>
<protein>
    <submittedName>
        <fullName evidence="1">Uncharacterized protein</fullName>
    </submittedName>
</protein>
<accession>I3S1C0</accession>
<evidence type="ECO:0000313" key="1">
    <source>
        <dbReference type="EMBL" id="AFK34062.1"/>
    </source>
</evidence>
<sequence>MFRAVLQLLRLCCMDSFSCKRRSIGARTSSIGGHSEVNYVYFLATKLLFNKQAMKFYLVKKRPMSGGDYDDILLYNSMFYVMLYKGLQIPWKLDVYYLFLFLLLNYLGV</sequence>
<organism evidence="1">
    <name type="scientific">Lotus japonicus</name>
    <name type="common">Lotus corniculatus var. japonicus</name>
    <dbReference type="NCBI Taxonomy" id="34305"/>
    <lineage>
        <taxon>Eukaryota</taxon>
        <taxon>Viridiplantae</taxon>
        <taxon>Streptophyta</taxon>
        <taxon>Embryophyta</taxon>
        <taxon>Tracheophyta</taxon>
        <taxon>Spermatophyta</taxon>
        <taxon>Magnoliopsida</taxon>
        <taxon>eudicotyledons</taxon>
        <taxon>Gunneridae</taxon>
        <taxon>Pentapetalae</taxon>
        <taxon>rosids</taxon>
        <taxon>fabids</taxon>
        <taxon>Fabales</taxon>
        <taxon>Fabaceae</taxon>
        <taxon>Papilionoideae</taxon>
        <taxon>50 kb inversion clade</taxon>
        <taxon>NPAAA clade</taxon>
        <taxon>Hologalegina</taxon>
        <taxon>robinioid clade</taxon>
        <taxon>Loteae</taxon>
        <taxon>Lotus</taxon>
    </lineage>
</organism>
<reference evidence="1" key="1">
    <citation type="submission" date="2012-05" db="EMBL/GenBank/DDBJ databases">
        <authorList>
            <person name="Krishnakumar V."/>
            <person name="Cheung F."/>
            <person name="Xiao Y."/>
            <person name="Chan A."/>
            <person name="Moskal W.A."/>
            <person name="Town C.D."/>
        </authorList>
    </citation>
    <scope>NUCLEOTIDE SEQUENCE</scope>
</reference>